<dbReference type="AlphaFoldDB" id="A0A6B3C7L4"/>
<accession>A0A6B3C7L4</accession>
<evidence type="ECO:0000313" key="1">
    <source>
        <dbReference type="EMBL" id="NEC92698.1"/>
    </source>
</evidence>
<proteinExistence type="predicted"/>
<sequence>MVEPETRGDPMNRLRWTTKSTRNLADELGRQGHQVSHHSVGRLLTGPLQYSLQGNAKTVEGKQHPDRDLQFRYINDQVTTALTNGQPVISVDAKKKELVGEYANKGLDWRPAGDPRRVGVHDFPGEQGTAVPYGIYDLAANAGWVSVGSDGDTAQFAVETIRRWWTTVGHPAYPRATRLLVTADAGGSNGYRLRLWKKELAALAQEMGLAITVCHMPPGTSKWNRIEVRHEAPLLPGRGERPLPPGCRSSLVKLRAAGPWSRTAR</sequence>
<gene>
    <name evidence="1" type="ORF">G3I71_44770</name>
</gene>
<reference evidence="1" key="1">
    <citation type="submission" date="2020-01" db="EMBL/GenBank/DDBJ databases">
        <title>Insect and environment-associated Actinomycetes.</title>
        <authorList>
            <person name="Currrie C."/>
            <person name="Chevrette M."/>
            <person name="Carlson C."/>
            <person name="Stubbendieck R."/>
            <person name="Wendt-Pienkowski E."/>
        </authorList>
    </citation>
    <scope>NUCLEOTIDE SEQUENCE</scope>
    <source>
        <strain evidence="1">SID12501</strain>
    </source>
</reference>
<organism evidence="1">
    <name type="scientific">Streptomyces sp. SID12501</name>
    <dbReference type="NCBI Taxonomy" id="2706042"/>
    <lineage>
        <taxon>Bacteria</taxon>
        <taxon>Bacillati</taxon>
        <taxon>Actinomycetota</taxon>
        <taxon>Actinomycetes</taxon>
        <taxon>Kitasatosporales</taxon>
        <taxon>Streptomycetaceae</taxon>
        <taxon>Streptomyces</taxon>
    </lineage>
</organism>
<dbReference type="EMBL" id="JAAGLU010000129">
    <property type="protein sequence ID" value="NEC92698.1"/>
    <property type="molecule type" value="Genomic_DNA"/>
</dbReference>
<dbReference type="InterPro" id="IPR011518">
    <property type="entry name" value="Transposase_36"/>
</dbReference>
<name>A0A6B3C7L4_9ACTN</name>
<dbReference type="NCBIfam" id="NF033519">
    <property type="entry name" value="transpos_ISAzo13"/>
    <property type="match status" value="1"/>
</dbReference>
<protein>
    <submittedName>
        <fullName evidence="1">ISAzo13 family transposase</fullName>
    </submittedName>
</protein>
<dbReference type="Pfam" id="PF07592">
    <property type="entry name" value="DDE_Tnp_ISAZ013"/>
    <property type="match status" value="1"/>
</dbReference>
<comment type="caution">
    <text evidence="1">The sequence shown here is derived from an EMBL/GenBank/DDBJ whole genome shotgun (WGS) entry which is preliminary data.</text>
</comment>